<dbReference type="InterPro" id="IPR011004">
    <property type="entry name" value="Trimer_LpxA-like_sf"/>
</dbReference>
<feature type="domain" description="Nucleotidyl transferase" evidence="3">
    <location>
        <begin position="2"/>
        <end position="231"/>
    </location>
</feature>
<dbReference type="GO" id="GO:0016868">
    <property type="term" value="F:intramolecular phosphotransferase activity"/>
    <property type="evidence" value="ECO:0007669"/>
    <property type="project" value="InterPro"/>
</dbReference>
<evidence type="ECO:0000313" key="6">
    <source>
        <dbReference type="EMBL" id="SJZ59039.1"/>
    </source>
</evidence>
<dbReference type="Pfam" id="PF00483">
    <property type="entry name" value="NTP_transferase"/>
    <property type="match status" value="1"/>
</dbReference>
<dbReference type="GO" id="GO:0016779">
    <property type="term" value="F:nucleotidyltransferase activity"/>
    <property type="evidence" value="ECO:0007669"/>
    <property type="project" value="UniProtKB-KW"/>
</dbReference>
<feature type="domain" description="Alpha-D-phosphohexomutase alpha/beta/alpha" evidence="4">
    <location>
        <begin position="386"/>
        <end position="514"/>
    </location>
</feature>
<dbReference type="SUPFAM" id="SSF53448">
    <property type="entry name" value="Nucleotide-diphospho-sugar transferases"/>
    <property type="match status" value="1"/>
</dbReference>
<comment type="similarity">
    <text evidence="1">Belongs to the transferase hexapeptide repeat family.</text>
</comment>
<dbReference type="SUPFAM" id="SSF55957">
    <property type="entry name" value="Phosphoglucomutase, C-terminal domain"/>
    <property type="match status" value="1"/>
</dbReference>
<accession>A0A1T4LWB8</accession>
<dbReference type="CDD" id="cd04181">
    <property type="entry name" value="NTP_transferase"/>
    <property type="match status" value="1"/>
</dbReference>
<evidence type="ECO:0000313" key="7">
    <source>
        <dbReference type="Proteomes" id="UP000196365"/>
    </source>
</evidence>
<dbReference type="Gene3D" id="3.40.120.10">
    <property type="entry name" value="Alpha-D-Glucose-1,6-Bisphosphate, subunit A, domain 3"/>
    <property type="match status" value="3"/>
</dbReference>
<dbReference type="Proteomes" id="UP000196365">
    <property type="component" value="Unassembled WGS sequence"/>
</dbReference>
<dbReference type="EMBL" id="FUWV01000005">
    <property type="protein sequence ID" value="SJZ59039.1"/>
    <property type="molecule type" value="Genomic_DNA"/>
</dbReference>
<dbReference type="Pfam" id="PF25087">
    <property type="entry name" value="GMPPB_C"/>
    <property type="match status" value="1"/>
</dbReference>
<reference evidence="6 7" key="1">
    <citation type="submission" date="2017-02" db="EMBL/GenBank/DDBJ databases">
        <authorList>
            <person name="Peterson S.W."/>
        </authorList>
    </citation>
    <scope>NUCLEOTIDE SEQUENCE [LARGE SCALE GENOMIC DNA]</scope>
    <source>
        <strain evidence="6 7">DSM 15102</strain>
    </source>
</reference>
<dbReference type="RefSeq" id="WP_242960219.1">
    <property type="nucleotide sequence ID" value="NZ_FUWV01000005.1"/>
</dbReference>
<dbReference type="Gene3D" id="2.160.10.10">
    <property type="entry name" value="Hexapeptide repeat proteins"/>
    <property type="match status" value="1"/>
</dbReference>
<sequence>MKAVIMAGGEGTRLRPLTCGLPKPMVPMLNKPIMEYIINLLKKYGIEDIAVTMAYLPEVIEDYFGDGSKWGVNLTYYIEKTPLGTGGSVKHAQDFLDETFIVISGDALTDINIEKAIAFHREKQSKATLVLKEEEIPLEYGVIVTDKSGKIIRFLEKPSWGEVFSDTINTGIYILEPEVMKYYKKGDQFDFSKDLFPKLLQDEIPMYGYVSKDYWCDVGDISTYMSSQFDILQGKVNLYGMQEEYKEIKKGVWVGNSVSYEENVQFISPIIIGENTYIKDGAMIGPNVVIGQNSYIGENSTLKNSIIWANSYLGHKVQARGTTLCHGVAIGDRVNLYEKSVVGDEVHILSGVTVRPKVKIWPSKKVEENTIVNNHLVWTSKVSKAIFGDRGVCGQLNVDITPEFASQLGSAFGNVLKEKGKILVASDESNGTEMIKQALVSGILATGIEVIDIGVASLPLLRYGIRYFECQGGVYLSTKEEDLNEIQIEFMNEVGANIDRNMERSMENIFNRGDLKRIREEQMPKKIVQNNFYKTYMEQGLLFMKNLSKIKEKNPKIILASSSEYILFLGEEFLEKIGCQVNTIKISNKKRSFKNAFFAIKEKVKRHKDAIGVWIEKNGENIILFDEKGKEIDQEDYELLMHLILLKSNISRKVVVPYTFPEVIEQIAKEYEANVIRTKSAPCEVMNERLRMGENGQDKAFLFYLIYYDAIWTIGKIIDYLVVENVSLNEFRKEIPKYYYQKEHLSCHWKDKGRVIREIISQCDPKEMELFEGVKIKNSKGWSIILPDSEKPFVNLYTQGVSQEYAQELSEEFIEKIKRLIDKNKPT</sequence>
<dbReference type="PANTHER" id="PTHR22572">
    <property type="entry name" value="SUGAR-1-PHOSPHATE GUANYL TRANSFERASE"/>
    <property type="match status" value="1"/>
</dbReference>
<evidence type="ECO:0000259" key="4">
    <source>
        <dbReference type="Pfam" id="PF02878"/>
    </source>
</evidence>
<keyword evidence="7" id="KW-1185">Reference proteome</keyword>
<dbReference type="InterPro" id="IPR056729">
    <property type="entry name" value="GMPPB_C"/>
</dbReference>
<evidence type="ECO:0000256" key="1">
    <source>
        <dbReference type="ARBA" id="ARBA00007274"/>
    </source>
</evidence>
<dbReference type="InterPro" id="IPR016055">
    <property type="entry name" value="A-D-PHexomutase_a/b/a-I/II/III"/>
</dbReference>
<dbReference type="InterPro" id="IPR050486">
    <property type="entry name" value="Mannose-1P_guanyltransferase"/>
</dbReference>
<name>A0A1T4LWB8_9FIRM</name>
<dbReference type="InterPro" id="IPR005835">
    <property type="entry name" value="NTP_transferase_dom"/>
</dbReference>
<evidence type="ECO:0000259" key="5">
    <source>
        <dbReference type="Pfam" id="PF25087"/>
    </source>
</evidence>
<keyword evidence="6" id="KW-0808">Transferase</keyword>
<dbReference type="Pfam" id="PF02878">
    <property type="entry name" value="PGM_PMM_I"/>
    <property type="match status" value="1"/>
</dbReference>
<proteinExistence type="inferred from homology"/>
<dbReference type="InterPro" id="IPR029044">
    <property type="entry name" value="Nucleotide-diphossugar_trans"/>
</dbReference>
<dbReference type="Gene3D" id="3.90.550.10">
    <property type="entry name" value="Spore Coat Polysaccharide Biosynthesis Protein SpsA, Chain A"/>
    <property type="match status" value="1"/>
</dbReference>
<dbReference type="InterPro" id="IPR036900">
    <property type="entry name" value="A-D-PHexomutase_C_sf"/>
</dbReference>
<dbReference type="SUPFAM" id="SSF51161">
    <property type="entry name" value="Trimeric LpxA-like enzymes"/>
    <property type="match status" value="1"/>
</dbReference>
<protein>
    <submittedName>
        <fullName evidence="6">Mannose-1-phosphate guanylyltransferase / phosphomannomutase</fullName>
    </submittedName>
</protein>
<dbReference type="InterPro" id="IPR005844">
    <property type="entry name" value="A-D-PHexomutase_a/b/a-I"/>
</dbReference>
<dbReference type="GO" id="GO:0005975">
    <property type="term" value="P:carbohydrate metabolic process"/>
    <property type="evidence" value="ECO:0007669"/>
    <property type="project" value="InterPro"/>
</dbReference>
<organism evidence="6 7">
    <name type="scientific">Garciella nitratireducens DSM 15102</name>
    <dbReference type="NCBI Taxonomy" id="1121911"/>
    <lineage>
        <taxon>Bacteria</taxon>
        <taxon>Bacillati</taxon>
        <taxon>Bacillota</taxon>
        <taxon>Clostridia</taxon>
        <taxon>Eubacteriales</taxon>
        <taxon>Eubacteriaceae</taxon>
        <taxon>Garciella</taxon>
    </lineage>
</organism>
<gene>
    <name evidence="6" type="ORF">SAMN02745973_01113</name>
</gene>
<evidence type="ECO:0000256" key="2">
    <source>
        <dbReference type="ARBA" id="ARBA00010231"/>
    </source>
</evidence>
<evidence type="ECO:0000259" key="3">
    <source>
        <dbReference type="Pfam" id="PF00483"/>
    </source>
</evidence>
<keyword evidence="6" id="KW-0548">Nucleotidyltransferase</keyword>
<feature type="domain" description="Mannose-1-phosphate guanyltransferase C-terminal" evidence="5">
    <location>
        <begin position="267"/>
        <end position="371"/>
    </location>
</feature>
<dbReference type="SUPFAM" id="SSF53738">
    <property type="entry name" value="Phosphoglucomutase, first 3 domains"/>
    <property type="match status" value="1"/>
</dbReference>
<dbReference type="AlphaFoldDB" id="A0A1T4LWB8"/>
<comment type="similarity">
    <text evidence="2">Belongs to the phosphohexose mutase family.</text>
</comment>
<dbReference type="Gene3D" id="3.30.310.50">
    <property type="entry name" value="Alpha-D-phosphohexomutase, C-terminal domain"/>
    <property type="match status" value="1"/>
</dbReference>